<dbReference type="AlphaFoldDB" id="A0A0A9FYP5"/>
<reference evidence="2" key="1">
    <citation type="submission" date="2014-09" db="EMBL/GenBank/DDBJ databases">
        <authorList>
            <person name="Magalhaes I.L.F."/>
            <person name="Oliveira U."/>
            <person name="Santos F.R."/>
            <person name="Vidigal T.H.D.A."/>
            <person name="Brescovit A.D."/>
            <person name="Santos A.J."/>
        </authorList>
    </citation>
    <scope>NUCLEOTIDE SEQUENCE</scope>
    <source>
        <tissue evidence="2">Shoot tissue taken approximately 20 cm above the soil surface</tissue>
    </source>
</reference>
<name>A0A0A9FYP5_ARUDO</name>
<accession>A0A0A9FYP5</accession>
<protein>
    <submittedName>
        <fullName evidence="2">Uncharacterized protein</fullName>
    </submittedName>
</protein>
<evidence type="ECO:0000313" key="2">
    <source>
        <dbReference type="EMBL" id="JAE16334.1"/>
    </source>
</evidence>
<feature type="region of interest" description="Disordered" evidence="1">
    <location>
        <begin position="1"/>
        <end position="53"/>
    </location>
</feature>
<dbReference type="EMBL" id="GBRH01181562">
    <property type="protein sequence ID" value="JAE16334.1"/>
    <property type="molecule type" value="Transcribed_RNA"/>
</dbReference>
<reference evidence="2" key="2">
    <citation type="journal article" date="2015" name="Data Brief">
        <title>Shoot transcriptome of the giant reed, Arundo donax.</title>
        <authorList>
            <person name="Barrero R.A."/>
            <person name="Guerrero F.D."/>
            <person name="Moolhuijzen P."/>
            <person name="Goolsby J.A."/>
            <person name="Tidwell J."/>
            <person name="Bellgard S.E."/>
            <person name="Bellgard M.I."/>
        </authorList>
    </citation>
    <scope>NUCLEOTIDE SEQUENCE</scope>
    <source>
        <tissue evidence="2">Shoot tissue taken approximately 20 cm above the soil surface</tissue>
    </source>
</reference>
<proteinExistence type="predicted"/>
<organism evidence="2">
    <name type="scientific">Arundo donax</name>
    <name type="common">Giant reed</name>
    <name type="synonym">Donax arundinaceus</name>
    <dbReference type="NCBI Taxonomy" id="35708"/>
    <lineage>
        <taxon>Eukaryota</taxon>
        <taxon>Viridiplantae</taxon>
        <taxon>Streptophyta</taxon>
        <taxon>Embryophyta</taxon>
        <taxon>Tracheophyta</taxon>
        <taxon>Spermatophyta</taxon>
        <taxon>Magnoliopsida</taxon>
        <taxon>Liliopsida</taxon>
        <taxon>Poales</taxon>
        <taxon>Poaceae</taxon>
        <taxon>PACMAD clade</taxon>
        <taxon>Arundinoideae</taxon>
        <taxon>Arundineae</taxon>
        <taxon>Arundo</taxon>
    </lineage>
</organism>
<evidence type="ECO:0000256" key="1">
    <source>
        <dbReference type="SAM" id="MobiDB-lite"/>
    </source>
</evidence>
<sequence>MHKSPTLGFRAGPYCRATNPNRKSTKPYKSNPIPLFLSPTSTQQQGGRDWEHT</sequence>